<evidence type="ECO:0000313" key="1">
    <source>
        <dbReference type="EMBL" id="KAK3703192.1"/>
    </source>
</evidence>
<organism evidence="1 2">
    <name type="scientific">Elysia crispata</name>
    <name type="common">lettuce slug</name>
    <dbReference type="NCBI Taxonomy" id="231223"/>
    <lineage>
        <taxon>Eukaryota</taxon>
        <taxon>Metazoa</taxon>
        <taxon>Spiralia</taxon>
        <taxon>Lophotrochozoa</taxon>
        <taxon>Mollusca</taxon>
        <taxon>Gastropoda</taxon>
        <taxon>Heterobranchia</taxon>
        <taxon>Euthyneura</taxon>
        <taxon>Panpulmonata</taxon>
        <taxon>Sacoglossa</taxon>
        <taxon>Placobranchoidea</taxon>
        <taxon>Plakobranchidae</taxon>
        <taxon>Elysia</taxon>
    </lineage>
</organism>
<dbReference type="Proteomes" id="UP001283361">
    <property type="component" value="Unassembled WGS sequence"/>
</dbReference>
<evidence type="ECO:0000313" key="2">
    <source>
        <dbReference type="Proteomes" id="UP001283361"/>
    </source>
</evidence>
<gene>
    <name evidence="1" type="ORF">RRG08_010320</name>
</gene>
<proteinExistence type="predicted"/>
<name>A0AAE0XQL6_9GAST</name>
<protein>
    <submittedName>
        <fullName evidence="1">Uncharacterized protein</fullName>
    </submittedName>
</protein>
<sequence>MTTTYSCLAIPLSNDNTTKNVKLQTSKRIQLKCFYRHTNECTNTFLDDSAVLLLCKVFSKTEVKMQTAFRARMSSREFNDLMSKDDMVVDRSNIEEVEGVLRVYSYDANAYVDNRTLVTSQLKIFSALNTSYVMCKSDMVRWYVTTATRLVVGDEYEMMGYPYSSVLPFMTQYYIQMKSTGAKSVASDLLKRHNTISTEISSSSRFDTSSTYGILGAYKYLFGGDKIWQYIDMSSEVLSAACVALKRFTEIYESYNLVSRDVMTCDSMSYGLLQYFESMQKRFPSVASIMLSTQETEEESMAHVEEYKRSLKDVSDLGSTNIVKHIRQTVMCRPYDALRDASYEFDTFLPHSSKTGMTAVMSCDEICKDVLSTNMFPCSLSKRIKGVSVVNLSNLCNSDRTLLMTNEKVKSLLRDRHGVPINVPFVAVEMANGYKFSRIADPMKLCNAFGKPQALQVVTKHLESPSMQSFTKYAKKFADMCPKLSLHDIIVPHTPIYSLCIDVDSAELVRTFYDREKTDAWPVRQAVITSVTDAMEDFLKVVDQDGVLGENRRQFVLYAFESIPDCVPVKKVGLRFIFKFKYLVFLDNTVAYNFVVAFKFFLARTTPAVAYAMDLDMIKKGGLLRTPMSYKIKNQCHVRQLMPLFVSKARVFDIAQTLFHTRHDFLSTAGDVVILTSIGDVTSLIRTPEQEEFNLRKRRFRKTEAPLSNHIFSQQGPTVLVDNYVNYFKSIILTDIMPAIWNTGGGFKDQYNVLTDVRRRVGVDCTEYFFYPTIMWCTSRHHANPRGNPCSYFIKTNPTQGTYSLWGYCFACKVHRDILIGEIPLRVRDQQKRANTDEKRWIVEDDEDEEDF</sequence>
<dbReference type="AlphaFoldDB" id="A0AAE0XQL6"/>
<comment type="caution">
    <text evidence="1">The sequence shown here is derived from an EMBL/GenBank/DDBJ whole genome shotgun (WGS) entry which is preliminary data.</text>
</comment>
<accession>A0AAE0XQL6</accession>
<keyword evidence="2" id="KW-1185">Reference proteome</keyword>
<reference evidence="1" key="1">
    <citation type="journal article" date="2023" name="G3 (Bethesda)">
        <title>A reference genome for the long-term kleptoplast-retaining sea slug Elysia crispata morphotype clarki.</title>
        <authorList>
            <person name="Eastman K.E."/>
            <person name="Pendleton A.L."/>
            <person name="Shaikh M.A."/>
            <person name="Suttiyut T."/>
            <person name="Ogas R."/>
            <person name="Tomko P."/>
            <person name="Gavelis G."/>
            <person name="Widhalm J.R."/>
            <person name="Wisecaver J.H."/>
        </authorList>
    </citation>
    <scope>NUCLEOTIDE SEQUENCE</scope>
    <source>
        <strain evidence="1">ECLA1</strain>
    </source>
</reference>
<dbReference type="EMBL" id="JAWDGP010007842">
    <property type="protein sequence ID" value="KAK3703192.1"/>
    <property type="molecule type" value="Genomic_DNA"/>
</dbReference>